<feature type="signal peptide" evidence="6">
    <location>
        <begin position="1"/>
        <end position="40"/>
    </location>
</feature>
<dbReference type="CDD" id="cd13583">
    <property type="entry name" value="PBP2_AlgQ_like_4"/>
    <property type="match status" value="1"/>
</dbReference>
<dbReference type="Proteomes" id="UP000238217">
    <property type="component" value="Unassembled WGS sequence"/>
</dbReference>
<evidence type="ECO:0000256" key="5">
    <source>
        <dbReference type="ARBA" id="ARBA00023288"/>
    </source>
</evidence>
<dbReference type="AlphaFoldDB" id="A0A2T0YQT2"/>
<dbReference type="EMBL" id="PVTY01000004">
    <property type="protein sequence ID" value="PRZ17738.1"/>
    <property type="molecule type" value="Genomic_DNA"/>
</dbReference>
<evidence type="ECO:0000256" key="4">
    <source>
        <dbReference type="ARBA" id="ARBA00023139"/>
    </source>
</evidence>
<evidence type="ECO:0000313" key="8">
    <source>
        <dbReference type="Proteomes" id="UP000238217"/>
    </source>
</evidence>
<evidence type="ECO:0000256" key="2">
    <source>
        <dbReference type="ARBA" id="ARBA00022729"/>
    </source>
</evidence>
<name>A0A2T0YQT2_9MICC</name>
<evidence type="ECO:0000256" key="1">
    <source>
        <dbReference type="ARBA" id="ARBA00022475"/>
    </source>
</evidence>
<accession>A0A2T0YQT2</accession>
<keyword evidence="1" id="KW-1003">Cell membrane</keyword>
<dbReference type="Gene3D" id="3.40.190.10">
    <property type="entry name" value="Periplasmic binding protein-like II"/>
    <property type="match status" value="2"/>
</dbReference>
<sequence length="571" mass="63522">MNTPVTRSAEGRRRRMRHAWPVTSVLAASALLLASCGGDAEGEGDAAAELDMETSGVGAMEDFAAGDTFVATEPVEFSLLYRDHPNYPIQDDWEFITKLEEEHGVTLETSNAPLSDWAERRALVIGAGDAPDFIPITYPGDETQFIAGGALLPVSDYLDLMPNLTEKIESWELEEDFASLYQEDGKFYVLPGLLEDPQHQYSFAVRGDIWDELGLEDPESFEEFADQLRQVEEAYPDMVPYSDRWSENGPLEATLNVAAPNFGTSAGWGYGDGMHYDAEADEFVYAGAMDEYRDLLAYFAGLVEEGLMDSESLTQDDDQAIQKFASGSSAVIGANDQELLTYRTSIEEVGDEDMEVRLIRVPGGPAGDMVDASRLESGMALSADVAEEEDFVALMQFLDWLYYSDEGMEFSKWGVEGETYTKDEDGTRTLAENVDMNGLNPDGEEQLNVDYGYHNGVFMLAHGSSTELVQSMLRDEVIEFRDSMESKERLTPDPARPLDELERERASISQTQLTDQVRTATAQFILGQRDIEEWDSFVAELESSGMAEFVELHNEAYQRAQENLDGEVVED</sequence>
<dbReference type="PANTHER" id="PTHR43649">
    <property type="entry name" value="ARABINOSE-BINDING PROTEIN-RELATED"/>
    <property type="match status" value="1"/>
</dbReference>
<evidence type="ECO:0000313" key="7">
    <source>
        <dbReference type="EMBL" id="PRZ17738.1"/>
    </source>
</evidence>
<reference evidence="7 8" key="1">
    <citation type="submission" date="2018-03" db="EMBL/GenBank/DDBJ databases">
        <title>Comparative analysis of microorganisms from saline springs in Andes Mountain Range, Colombia.</title>
        <authorList>
            <person name="Rubin E."/>
        </authorList>
    </citation>
    <scope>NUCLEOTIDE SEQUENCE [LARGE SCALE GENOMIC DNA]</scope>
    <source>
        <strain evidence="7 8">CG 35</strain>
    </source>
</reference>
<dbReference type="SUPFAM" id="SSF53850">
    <property type="entry name" value="Periplasmic binding protein-like II"/>
    <property type="match status" value="1"/>
</dbReference>
<dbReference type="Pfam" id="PF01547">
    <property type="entry name" value="SBP_bac_1"/>
    <property type="match status" value="1"/>
</dbReference>
<proteinExistence type="predicted"/>
<gene>
    <name evidence="7" type="ORF">BCL67_10487</name>
</gene>
<dbReference type="RefSeq" id="WP_258174750.1">
    <property type="nucleotide sequence ID" value="NZ_PVTY01000004.1"/>
</dbReference>
<keyword evidence="5" id="KW-0449">Lipoprotein</keyword>
<keyword evidence="3" id="KW-0472">Membrane</keyword>
<keyword evidence="4" id="KW-0564">Palmitate</keyword>
<protein>
    <submittedName>
        <fullName evidence="7">Carbohydrate ABC transporter substrate-binding protein (CUT1 family)</fullName>
    </submittedName>
</protein>
<evidence type="ECO:0000256" key="3">
    <source>
        <dbReference type="ARBA" id="ARBA00023136"/>
    </source>
</evidence>
<feature type="chain" id="PRO_5038458931" evidence="6">
    <location>
        <begin position="41"/>
        <end position="571"/>
    </location>
</feature>
<comment type="caution">
    <text evidence="7">The sequence shown here is derived from an EMBL/GenBank/DDBJ whole genome shotgun (WGS) entry which is preliminary data.</text>
</comment>
<keyword evidence="2 6" id="KW-0732">Signal</keyword>
<dbReference type="InterPro" id="IPR006059">
    <property type="entry name" value="SBP"/>
</dbReference>
<dbReference type="InterPro" id="IPR050490">
    <property type="entry name" value="Bact_solute-bd_prot1"/>
</dbReference>
<keyword evidence="8" id="KW-1185">Reference proteome</keyword>
<evidence type="ECO:0000256" key="6">
    <source>
        <dbReference type="SAM" id="SignalP"/>
    </source>
</evidence>
<organism evidence="7 8">
    <name type="scientific">Nesterenkonia sandarakina</name>
    <dbReference type="NCBI Taxonomy" id="272918"/>
    <lineage>
        <taxon>Bacteria</taxon>
        <taxon>Bacillati</taxon>
        <taxon>Actinomycetota</taxon>
        <taxon>Actinomycetes</taxon>
        <taxon>Micrococcales</taxon>
        <taxon>Micrococcaceae</taxon>
        <taxon>Nesterenkonia</taxon>
    </lineage>
</organism>
<dbReference type="PANTHER" id="PTHR43649:SF33">
    <property type="entry name" value="POLYGALACTURONAN_RHAMNOGALACTURONAN-BINDING PROTEIN YTCQ"/>
    <property type="match status" value="1"/>
</dbReference>